<evidence type="ECO:0000313" key="3">
    <source>
        <dbReference type="Proteomes" id="UP000694892"/>
    </source>
</evidence>
<reference evidence="3" key="1">
    <citation type="journal article" date="2016" name="Nature">
        <title>Genome evolution in the allotetraploid frog Xenopus laevis.</title>
        <authorList>
            <person name="Session A.M."/>
            <person name="Uno Y."/>
            <person name="Kwon T."/>
            <person name="Chapman J.A."/>
            <person name="Toyoda A."/>
            <person name="Takahashi S."/>
            <person name="Fukui A."/>
            <person name="Hikosaka A."/>
            <person name="Suzuki A."/>
            <person name="Kondo M."/>
            <person name="van Heeringen S.J."/>
            <person name="Quigley I."/>
            <person name="Heinz S."/>
            <person name="Ogino H."/>
            <person name="Ochi H."/>
            <person name="Hellsten U."/>
            <person name="Lyons J.B."/>
            <person name="Simakov O."/>
            <person name="Putnam N."/>
            <person name="Stites J."/>
            <person name="Kuroki Y."/>
            <person name="Tanaka T."/>
            <person name="Michiue T."/>
            <person name="Watanabe M."/>
            <person name="Bogdanovic O."/>
            <person name="Lister R."/>
            <person name="Georgiou G."/>
            <person name="Paranjpe S.S."/>
            <person name="van Kruijsbergen I."/>
            <person name="Shu S."/>
            <person name="Carlson J."/>
            <person name="Kinoshita T."/>
            <person name="Ohta Y."/>
            <person name="Mawaribuchi S."/>
            <person name="Jenkins J."/>
            <person name="Grimwood J."/>
            <person name="Schmutz J."/>
            <person name="Mitros T."/>
            <person name="Mozaffari S.V."/>
            <person name="Suzuki Y."/>
            <person name="Haramoto Y."/>
            <person name="Yamamoto T.S."/>
            <person name="Takagi C."/>
            <person name="Heald R."/>
            <person name="Miller K."/>
            <person name="Haudenschild C."/>
            <person name="Kitzman J."/>
            <person name="Nakayama T."/>
            <person name="Izutsu Y."/>
            <person name="Robert J."/>
            <person name="Fortriede J."/>
            <person name="Burns K."/>
            <person name="Lotay V."/>
            <person name="Karimi K."/>
            <person name="Yasuoka Y."/>
            <person name="Dichmann D.S."/>
            <person name="Flajnik M.F."/>
            <person name="Houston D.W."/>
            <person name="Shendure J."/>
            <person name="DuPasquier L."/>
            <person name="Vize P.D."/>
            <person name="Zorn A.M."/>
            <person name="Ito M."/>
            <person name="Marcotte E.M."/>
            <person name="Wallingford J.B."/>
            <person name="Ito Y."/>
            <person name="Asashima M."/>
            <person name="Ueno N."/>
            <person name="Matsuda Y."/>
            <person name="Veenstra G.J."/>
            <person name="Fujiyama A."/>
            <person name="Harland R.M."/>
            <person name="Taira M."/>
            <person name="Rokhsar D.S."/>
        </authorList>
    </citation>
    <scope>NUCLEOTIDE SEQUENCE [LARGE SCALE GENOMIC DNA]</scope>
    <source>
        <strain evidence="3">J</strain>
    </source>
</reference>
<evidence type="ECO:0000313" key="2">
    <source>
        <dbReference type="EMBL" id="OCU01743.1"/>
    </source>
</evidence>
<accession>A0A974E326</accession>
<feature type="compositionally biased region" description="Polar residues" evidence="1">
    <location>
        <begin position="35"/>
        <end position="62"/>
    </location>
</feature>
<feature type="region of interest" description="Disordered" evidence="1">
    <location>
        <begin position="9"/>
        <end position="62"/>
    </location>
</feature>
<dbReference type="AlphaFoldDB" id="A0A974E326"/>
<organism evidence="2 3">
    <name type="scientific">Xenopus laevis</name>
    <name type="common">African clawed frog</name>
    <dbReference type="NCBI Taxonomy" id="8355"/>
    <lineage>
        <taxon>Eukaryota</taxon>
        <taxon>Metazoa</taxon>
        <taxon>Chordata</taxon>
        <taxon>Craniata</taxon>
        <taxon>Vertebrata</taxon>
        <taxon>Euteleostomi</taxon>
        <taxon>Amphibia</taxon>
        <taxon>Batrachia</taxon>
        <taxon>Anura</taxon>
        <taxon>Pipoidea</taxon>
        <taxon>Pipidae</taxon>
        <taxon>Xenopodinae</taxon>
        <taxon>Xenopus</taxon>
        <taxon>Xenopus</taxon>
    </lineage>
</organism>
<name>A0A974E326_XENLA</name>
<gene>
    <name evidence="2" type="ORF">XELAEV_18007519mg</name>
</gene>
<protein>
    <submittedName>
        <fullName evidence="2">Uncharacterized protein</fullName>
    </submittedName>
</protein>
<dbReference type="Proteomes" id="UP000694892">
    <property type="component" value="Chromosome 1L"/>
</dbReference>
<feature type="compositionally biased region" description="Basic and acidic residues" evidence="1">
    <location>
        <begin position="10"/>
        <end position="34"/>
    </location>
</feature>
<sequence length="132" mass="14839">MPCLISFYSYDREENNDSDDTAHKSQETESHEPEIQQQTIDPLEQSKTYETSDATENPGEQLSDKFTSSLCILLTSIGTARWSNFRIVAATKDSDPNKEQNILGDIEKCKQMLANIKKSVSSLETTLENIST</sequence>
<proteinExistence type="predicted"/>
<dbReference type="EMBL" id="CM004466">
    <property type="protein sequence ID" value="OCU01743.1"/>
    <property type="molecule type" value="Genomic_DNA"/>
</dbReference>
<evidence type="ECO:0000256" key="1">
    <source>
        <dbReference type="SAM" id="MobiDB-lite"/>
    </source>
</evidence>